<dbReference type="PANTHER" id="PTHR43776">
    <property type="entry name" value="TRANSPORT ATP-BINDING PROTEIN"/>
    <property type="match status" value="1"/>
</dbReference>
<dbReference type="RefSeq" id="WP_354460457.1">
    <property type="nucleotide sequence ID" value="NZ_JBEWSZ010000001.1"/>
</dbReference>
<keyword evidence="4" id="KW-0547">Nucleotide-binding</keyword>
<organism evidence="8 9">
    <name type="scientific">Mesorhizobium shangrilense</name>
    <dbReference type="NCBI Taxonomy" id="460060"/>
    <lineage>
        <taxon>Bacteria</taxon>
        <taxon>Pseudomonadati</taxon>
        <taxon>Pseudomonadota</taxon>
        <taxon>Alphaproteobacteria</taxon>
        <taxon>Hyphomicrobiales</taxon>
        <taxon>Phyllobacteriaceae</taxon>
        <taxon>Mesorhizobium</taxon>
    </lineage>
</organism>
<evidence type="ECO:0000313" key="8">
    <source>
        <dbReference type="EMBL" id="MET2828456.1"/>
    </source>
</evidence>
<dbReference type="Proteomes" id="UP001548832">
    <property type="component" value="Unassembled WGS sequence"/>
</dbReference>
<feature type="compositionally biased region" description="Polar residues" evidence="6">
    <location>
        <begin position="667"/>
        <end position="678"/>
    </location>
</feature>
<dbReference type="InterPro" id="IPR027417">
    <property type="entry name" value="P-loop_NTPase"/>
</dbReference>
<evidence type="ECO:0000256" key="2">
    <source>
        <dbReference type="ARBA" id="ARBA00005417"/>
    </source>
</evidence>
<dbReference type="Gene3D" id="3.40.50.300">
    <property type="entry name" value="P-loop containing nucleotide triphosphate hydrolases"/>
    <property type="match status" value="2"/>
</dbReference>
<dbReference type="SMART" id="SM00382">
    <property type="entry name" value="AAA"/>
    <property type="match status" value="2"/>
</dbReference>
<protein>
    <submittedName>
        <fullName evidence="8">Dipeptide ABC transporter ATP-binding protein</fullName>
    </submittedName>
</protein>
<evidence type="ECO:0000256" key="5">
    <source>
        <dbReference type="ARBA" id="ARBA00022840"/>
    </source>
</evidence>
<evidence type="ECO:0000313" key="9">
    <source>
        <dbReference type="Proteomes" id="UP001548832"/>
    </source>
</evidence>
<reference evidence="8 9" key="1">
    <citation type="submission" date="2024-06" db="EMBL/GenBank/DDBJ databases">
        <authorList>
            <person name="Kim D.-U."/>
        </authorList>
    </citation>
    <scope>NUCLEOTIDE SEQUENCE [LARGE SCALE GENOMIC DNA]</scope>
    <source>
        <strain evidence="8 9">KACC15460</strain>
    </source>
</reference>
<dbReference type="GO" id="GO:0005524">
    <property type="term" value="F:ATP binding"/>
    <property type="evidence" value="ECO:0007669"/>
    <property type="project" value="UniProtKB-KW"/>
</dbReference>
<gene>
    <name evidence="8" type="ORF">ABVQ20_15850</name>
</gene>
<dbReference type="NCBIfam" id="TIGR01727">
    <property type="entry name" value="oligo_HPY"/>
    <property type="match status" value="2"/>
</dbReference>
<dbReference type="SUPFAM" id="SSF52540">
    <property type="entry name" value="P-loop containing nucleoside triphosphate hydrolases"/>
    <property type="match status" value="2"/>
</dbReference>
<name>A0ABV2DEI9_9HYPH</name>
<dbReference type="InterPro" id="IPR017871">
    <property type="entry name" value="ABC_transporter-like_CS"/>
</dbReference>
<dbReference type="InterPro" id="IPR013563">
    <property type="entry name" value="Oligopep_ABC_C"/>
</dbReference>
<dbReference type="NCBIfam" id="NF007739">
    <property type="entry name" value="PRK10419.1"/>
    <property type="match status" value="2"/>
</dbReference>
<comment type="similarity">
    <text evidence="2">Belongs to the ABC transporter superfamily.</text>
</comment>
<dbReference type="Pfam" id="PF08352">
    <property type="entry name" value="oligo_HPY"/>
    <property type="match status" value="2"/>
</dbReference>
<dbReference type="Pfam" id="PF00005">
    <property type="entry name" value="ABC_tran"/>
    <property type="match status" value="2"/>
</dbReference>
<dbReference type="InterPro" id="IPR050319">
    <property type="entry name" value="ABC_transp_ATP-bind"/>
</dbReference>
<keyword evidence="5 8" id="KW-0067">ATP-binding</keyword>
<evidence type="ECO:0000256" key="3">
    <source>
        <dbReference type="ARBA" id="ARBA00022448"/>
    </source>
</evidence>
<comment type="subcellular location">
    <subcellularLocation>
        <location evidence="1">Cell inner membrane</location>
        <topology evidence="1">Peripheral membrane protein</topology>
    </subcellularLocation>
</comment>
<feature type="domain" description="ABC transporter" evidence="7">
    <location>
        <begin position="5"/>
        <end position="249"/>
    </location>
</feature>
<dbReference type="PROSITE" id="PS00211">
    <property type="entry name" value="ABC_TRANSPORTER_1"/>
    <property type="match status" value="2"/>
</dbReference>
<accession>A0ABV2DEI9</accession>
<proteinExistence type="inferred from homology"/>
<evidence type="ECO:0000259" key="7">
    <source>
        <dbReference type="PROSITE" id="PS50893"/>
    </source>
</evidence>
<dbReference type="InterPro" id="IPR003439">
    <property type="entry name" value="ABC_transporter-like_ATP-bd"/>
</dbReference>
<sequence>MTSLLQVENLSLVYGADQVVRDLSFTIGRGESFGLVGESGSGKSSIANVIIGDLPKIATARGSIRYDGMDLLSASREQLRALRGRRIGFVQQDPGASLNPTMRIGRQLVEALEHGGAPVRGRSERAAEMLSRVGFDNPGAIMARYPHQISGGQQQRVMIAMALLPQPDLILLDEPTSGLDVTVEAAVIKLIAELRARFGTSLLFISHNLNLVAKACDRVGVLYAGDLVEEALAGSVFENPRHPYTQGLVKCLPGQSTILQPIRGHVPSPHERGPGCLFASRCGHHLASSCDAPFEAMALNQSHRVRCARLGDVPIFASQIGAPEVRAIDGPTAITIRGLRKSYPTSGGDHFVANDDIDLEIRQGEILGLVGESGSGKSTLAKIIAGFDVATSGTILIGDTDIAKLPVRKRSRLLLRQVQMVFQNPDSTLNPTHTIGWALGRAVRKLETEPSRRTDLAGRVRELLGLVALLPSLGGRKPKALSGGQRQRVAIARALAAQPRLLLADECVSALDVSVQAAIIELLQDVRARTGTAILFISHDLPLVRQISDRIVVLFRGKPMEVGSAAQVYSLPLHPYTEALLSADTHRPAEMKNAATDGLSNSLGGCPYAQRCGRAIGEICWTQAPPYQTVADGHQIYCHIPVHELLHLQKAEPALTSGIAKSLPRPGQTSEVPQWSST</sequence>
<comment type="caution">
    <text evidence="8">The sequence shown here is derived from an EMBL/GenBank/DDBJ whole genome shotgun (WGS) entry which is preliminary data.</text>
</comment>
<dbReference type="PROSITE" id="PS50893">
    <property type="entry name" value="ABC_TRANSPORTER_2"/>
    <property type="match status" value="2"/>
</dbReference>
<evidence type="ECO:0000256" key="4">
    <source>
        <dbReference type="ARBA" id="ARBA00022741"/>
    </source>
</evidence>
<dbReference type="InterPro" id="IPR003593">
    <property type="entry name" value="AAA+_ATPase"/>
</dbReference>
<evidence type="ECO:0000256" key="1">
    <source>
        <dbReference type="ARBA" id="ARBA00004417"/>
    </source>
</evidence>
<keyword evidence="9" id="KW-1185">Reference proteome</keyword>
<dbReference type="CDD" id="cd03257">
    <property type="entry name" value="ABC_NikE_OppD_transporters"/>
    <property type="match status" value="2"/>
</dbReference>
<keyword evidence="3" id="KW-0813">Transport</keyword>
<dbReference type="EMBL" id="JBEWSZ010000001">
    <property type="protein sequence ID" value="MET2828456.1"/>
    <property type="molecule type" value="Genomic_DNA"/>
</dbReference>
<dbReference type="NCBIfam" id="NF008453">
    <property type="entry name" value="PRK11308.1"/>
    <property type="match status" value="2"/>
</dbReference>
<feature type="region of interest" description="Disordered" evidence="6">
    <location>
        <begin position="659"/>
        <end position="678"/>
    </location>
</feature>
<feature type="domain" description="ABC transporter" evidence="7">
    <location>
        <begin position="334"/>
        <end position="581"/>
    </location>
</feature>
<evidence type="ECO:0000256" key="6">
    <source>
        <dbReference type="SAM" id="MobiDB-lite"/>
    </source>
</evidence>
<dbReference type="PANTHER" id="PTHR43776:SF7">
    <property type="entry name" value="D,D-DIPEPTIDE TRANSPORT ATP-BINDING PROTEIN DDPF-RELATED"/>
    <property type="match status" value="1"/>
</dbReference>